<name>A0A3G2L8Z0_9FLAO</name>
<dbReference type="InterPro" id="IPR037066">
    <property type="entry name" value="Plug_dom_sf"/>
</dbReference>
<gene>
    <name evidence="7" type="ORF">D1013_15800</name>
</gene>
<evidence type="ECO:0000313" key="7">
    <source>
        <dbReference type="EMBL" id="AYN68738.1"/>
    </source>
</evidence>
<dbReference type="InterPro" id="IPR012910">
    <property type="entry name" value="Plug_dom"/>
</dbReference>
<dbReference type="PANTHER" id="PTHR47234:SF3">
    <property type="entry name" value="SECRETIN_TONB SHORT N-TERMINAL DOMAIN-CONTAINING PROTEIN"/>
    <property type="match status" value="1"/>
</dbReference>
<keyword evidence="4" id="KW-0798">TonB box</keyword>
<dbReference type="SUPFAM" id="SSF56935">
    <property type="entry name" value="Porins"/>
    <property type="match status" value="1"/>
</dbReference>
<dbReference type="InterPro" id="IPR000531">
    <property type="entry name" value="Beta-barrel_TonB"/>
</dbReference>
<evidence type="ECO:0000259" key="5">
    <source>
        <dbReference type="Pfam" id="PF00593"/>
    </source>
</evidence>
<dbReference type="InterPro" id="IPR008969">
    <property type="entry name" value="CarboxyPept-like_regulatory"/>
</dbReference>
<dbReference type="Gene3D" id="2.40.170.20">
    <property type="entry name" value="TonB-dependent receptor, beta-barrel domain"/>
    <property type="match status" value="1"/>
</dbReference>
<evidence type="ECO:0000256" key="4">
    <source>
        <dbReference type="RuleBase" id="RU003357"/>
    </source>
</evidence>
<dbReference type="Pfam" id="PF13715">
    <property type="entry name" value="CarbopepD_reg_2"/>
    <property type="match status" value="1"/>
</dbReference>
<dbReference type="EMBL" id="CP032050">
    <property type="protein sequence ID" value="AYN68738.1"/>
    <property type="molecule type" value="Genomic_DNA"/>
</dbReference>
<keyword evidence="2 4" id="KW-0472">Membrane</keyword>
<dbReference type="Pfam" id="PF00593">
    <property type="entry name" value="TonB_dep_Rec_b-barrel"/>
    <property type="match status" value="1"/>
</dbReference>
<evidence type="ECO:0000313" key="8">
    <source>
        <dbReference type="Proteomes" id="UP000276309"/>
    </source>
</evidence>
<dbReference type="AlphaFoldDB" id="A0A3G2L8Z0"/>
<dbReference type="SUPFAM" id="SSF49464">
    <property type="entry name" value="Carboxypeptidase regulatory domain-like"/>
    <property type="match status" value="1"/>
</dbReference>
<evidence type="ECO:0000256" key="3">
    <source>
        <dbReference type="ARBA" id="ARBA00023237"/>
    </source>
</evidence>
<dbReference type="Gene3D" id="2.170.130.10">
    <property type="entry name" value="TonB-dependent receptor, plug domain"/>
    <property type="match status" value="1"/>
</dbReference>
<dbReference type="InterPro" id="IPR036942">
    <property type="entry name" value="Beta-barrel_TonB_sf"/>
</dbReference>
<protein>
    <submittedName>
        <fullName evidence="7">TonB-dependent receptor</fullName>
    </submittedName>
</protein>
<feature type="domain" description="TonB-dependent receptor-like beta-barrel" evidence="5">
    <location>
        <begin position="471"/>
        <end position="959"/>
    </location>
</feature>
<dbReference type="KEGG" id="emar:D1013_15800"/>
<dbReference type="PANTHER" id="PTHR47234">
    <property type="match status" value="1"/>
</dbReference>
<dbReference type="GO" id="GO:0009279">
    <property type="term" value="C:cell outer membrane"/>
    <property type="evidence" value="ECO:0007669"/>
    <property type="project" value="UniProtKB-SubCell"/>
</dbReference>
<keyword evidence="8" id="KW-1185">Reference proteome</keyword>
<dbReference type="Gene3D" id="2.60.40.1120">
    <property type="entry name" value="Carboxypeptidase-like, regulatory domain"/>
    <property type="match status" value="1"/>
</dbReference>
<dbReference type="OrthoDB" id="9805434at2"/>
<keyword evidence="7" id="KW-0675">Receptor</keyword>
<evidence type="ECO:0000256" key="1">
    <source>
        <dbReference type="ARBA" id="ARBA00004442"/>
    </source>
</evidence>
<keyword evidence="3" id="KW-0998">Cell outer membrane</keyword>
<dbReference type="Pfam" id="PF07715">
    <property type="entry name" value="Plug"/>
    <property type="match status" value="1"/>
</dbReference>
<reference evidence="7 8" key="1">
    <citation type="submission" date="2018-08" db="EMBL/GenBank/DDBJ databases">
        <title>The reduced genetic potential of extracellular carbohydrate catabolism in Euzebyella marina RN62, a Flavobacteriia bacterium isolated from the hadal water.</title>
        <authorList>
            <person name="Xue C."/>
        </authorList>
    </citation>
    <scope>NUCLEOTIDE SEQUENCE [LARGE SCALE GENOMIC DNA]</scope>
    <source>
        <strain evidence="7 8">RN62</strain>
    </source>
</reference>
<comment type="similarity">
    <text evidence="4">Belongs to the TonB-dependent receptor family.</text>
</comment>
<organism evidence="7 8">
    <name type="scientific">Euzebyella marina</name>
    <dbReference type="NCBI Taxonomy" id="1761453"/>
    <lineage>
        <taxon>Bacteria</taxon>
        <taxon>Pseudomonadati</taxon>
        <taxon>Bacteroidota</taxon>
        <taxon>Flavobacteriia</taxon>
        <taxon>Flavobacteriales</taxon>
        <taxon>Flavobacteriaceae</taxon>
        <taxon>Euzebyella</taxon>
    </lineage>
</organism>
<accession>A0A3G2L8Z0</accession>
<dbReference type="Proteomes" id="UP000276309">
    <property type="component" value="Chromosome"/>
</dbReference>
<evidence type="ECO:0000259" key="6">
    <source>
        <dbReference type="Pfam" id="PF07715"/>
    </source>
</evidence>
<proteinExistence type="inferred from homology"/>
<comment type="subcellular location">
    <subcellularLocation>
        <location evidence="1 4">Cell outer membrane</location>
    </subcellularLocation>
</comment>
<evidence type="ECO:0000256" key="2">
    <source>
        <dbReference type="ARBA" id="ARBA00023136"/>
    </source>
</evidence>
<sequence>MVGQMTTFSINQNLVLMKKALILSFFSLISLSVGLAQEIMITGKVIDDQGVVLPGVDIIIKGTTKGTTTNFDGEFTIDAPSDAILIFSSLGFSKKEIPVDGQNKLDVILVPAAEQLLETIVIGSRGQPRTKLETPVPVDVIDVSQQAINMPQTDLGDVLKASAPSFNAFQSQAGDLSSHVVPPTLRGLAPNQMLVLINGKRRHSSALLLGNQTGTSSNATDMSFIPTAAVQQVEILRDGASAQYGSDAIAGVMNIIMKKGTDQLTATLSMGGYPGLEPDMSDQLTPEENILERGFDADGFNYQFDGNYGVAFDNGGYLNVTGTLKQAKRSIRPSVLGLDRSPLYSSDYLTNQTTDTYGNPIITNPELVDALAAGNTSLAAEVSTLEGLMEARGIEQKDVASYAGNPAINLGVLAYNFSTPLTENVDLYSFGDIGFKYTEGFSCFYRRAAQADRTSYALYPNGFRPQMYSNQFNTSFASGVSGTLGEFNFDLSNTFGANKMAIGMFNTWNASIGESSPTDMYLGTHNYLQNTTNLDISRYYEDIFEGLNIAGGVEYRVERYQIEEGQEEGWTAGSAGIYTATEDNEALVGPDGLPLEDLSGNPIVDENGDPLVLSNAGYSAELVKGYALNCQCFRGFGPDNASRNFRSVIGAYLDVEMDFTENFFVGLAVRSESYSDFGKVFTGKIASRLSLSDNFALRGSFSNGFRAPSLQELNYSHSYTFFVNLVPFDGTLYRNSSAAARAIGISQLQEERSTNFSFGFTTKLFDKLELTVDAYKIDVTDRIFQTSEFDATEAPALGPVIGSGLASFRINGGDVSTKGIELVANYTTFLGENKLNATLSGTFRENKFEQVVVPDLNTALTDDELAAKYVDRASIGQFETGTPSSTVIGTLNYSFGKFSTMIRGTRYGSVENLAANEQNLFGGGFGYPDQTFTPEFVVDLGITYKFSDMLSLTVGGNNIFNEYPEIHRYENRSFSLFSNYQQGSNGSYYFGRLTLTL</sequence>
<feature type="domain" description="TonB-dependent receptor plug" evidence="6">
    <location>
        <begin position="131"/>
        <end position="252"/>
    </location>
</feature>